<protein>
    <submittedName>
        <fullName evidence="1">Uncharacterized protein</fullName>
    </submittedName>
</protein>
<gene>
    <name evidence="1" type="ORF">I553_7983</name>
</gene>
<evidence type="ECO:0000313" key="1">
    <source>
        <dbReference type="EMBL" id="EUA65738.1"/>
    </source>
</evidence>
<name>X8DDD0_MYCXE</name>
<comment type="caution">
    <text evidence="1">The sequence shown here is derived from an EMBL/GenBank/DDBJ whole genome shotgun (WGS) entry which is preliminary data.</text>
</comment>
<reference evidence="1" key="1">
    <citation type="submission" date="2014-01" db="EMBL/GenBank/DDBJ databases">
        <authorList>
            <person name="Brown-Elliot B."/>
            <person name="Wallace R."/>
            <person name="Lenaerts A."/>
            <person name="Ordway D."/>
            <person name="DeGroote M.A."/>
            <person name="Parker T."/>
            <person name="Sizemore C."/>
            <person name="Tallon L.J."/>
            <person name="Sadzewicz L.K."/>
            <person name="Sengamalay N."/>
            <person name="Fraser C.M."/>
            <person name="Hine E."/>
            <person name="Shefchek K.A."/>
            <person name="Das S.P."/>
            <person name="Tettelin H."/>
        </authorList>
    </citation>
    <scope>NUCLEOTIDE SEQUENCE [LARGE SCALE GENOMIC DNA]</scope>
    <source>
        <strain evidence="1">4042</strain>
    </source>
</reference>
<proteinExistence type="predicted"/>
<dbReference type="AlphaFoldDB" id="X8DDD0"/>
<organism evidence="1">
    <name type="scientific">Mycobacterium xenopi 4042</name>
    <dbReference type="NCBI Taxonomy" id="1299334"/>
    <lineage>
        <taxon>Bacteria</taxon>
        <taxon>Bacillati</taxon>
        <taxon>Actinomycetota</taxon>
        <taxon>Actinomycetes</taxon>
        <taxon>Mycobacteriales</taxon>
        <taxon>Mycobacteriaceae</taxon>
        <taxon>Mycobacterium</taxon>
    </lineage>
</organism>
<dbReference type="EMBL" id="JAOB01000026">
    <property type="protein sequence ID" value="EUA65738.1"/>
    <property type="molecule type" value="Genomic_DNA"/>
</dbReference>
<sequence length="42" mass="4251">MSICCFRFGLPGSALNTGSEPGGSSRVVTTAFDASRGGFGDH</sequence>
<accession>X8DDD0</accession>